<comment type="caution">
    <text evidence="1">The sequence shown here is derived from an EMBL/GenBank/DDBJ whole genome shotgun (WGS) entry which is preliminary data.</text>
</comment>
<organism evidence="1 2">
    <name type="scientific">Tachysurus vachellii</name>
    <name type="common">Darkbarbel catfish</name>
    <name type="synonym">Pelteobagrus vachellii</name>
    <dbReference type="NCBI Taxonomy" id="175792"/>
    <lineage>
        <taxon>Eukaryota</taxon>
        <taxon>Metazoa</taxon>
        <taxon>Chordata</taxon>
        <taxon>Craniata</taxon>
        <taxon>Vertebrata</taxon>
        <taxon>Euteleostomi</taxon>
        <taxon>Actinopterygii</taxon>
        <taxon>Neopterygii</taxon>
        <taxon>Teleostei</taxon>
        <taxon>Ostariophysi</taxon>
        <taxon>Siluriformes</taxon>
        <taxon>Bagridae</taxon>
        <taxon>Tachysurus</taxon>
    </lineage>
</organism>
<proteinExistence type="predicted"/>
<gene>
    <name evidence="1" type="ORF">Q7C36_008037</name>
</gene>
<keyword evidence="2" id="KW-1185">Reference proteome</keyword>
<name>A0AA88N9S3_TACVA</name>
<dbReference type="EMBL" id="JAVHJS010000007">
    <property type="protein sequence ID" value="KAK2852836.1"/>
    <property type="molecule type" value="Genomic_DNA"/>
</dbReference>
<dbReference type="Proteomes" id="UP001187315">
    <property type="component" value="Unassembled WGS sequence"/>
</dbReference>
<sequence>MVSVWPWIMPHCEREFGDLAMPGPTGRAHISLSPSRCRTQANPVQVVRINPVSRPQATPELLQVGGGDRWGPRCRGLQGAERLASQHGHTPTHTHSDIRLPQRAGLNIAARSGVQGKGHEKESLCPFSQTFSDVDVTVRAVSRQKAAETETAVAAASPECQWSPSYLRVTGHRCLACSTFKLQVFNSRYKPRLFPHYTRSARYPSAKPNLSAAALLSLFLE</sequence>
<reference evidence="1" key="1">
    <citation type="submission" date="2023-08" db="EMBL/GenBank/DDBJ databases">
        <title>Pelteobagrus vachellii genome.</title>
        <authorList>
            <person name="Liu H."/>
        </authorList>
    </citation>
    <scope>NUCLEOTIDE SEQUENCE</scope>
    <source>
        <strain evidence="1">PRFRI_2022a</strain>
        <tissue evidence="1">Muscle</tissue>
    </source>
</reference>
<evidence type="ECO:0000313" key="2">
    <source>
        <dbReference type="Proteomes" id="UP001187315"/>
    </source>
</evidence>
<accession>A0AA88N9S3</accession>
<protein>
    <submittedName>
        <fullName evidence="1">Uncharacterized protein</fullName>
    </submittedName>
</protein>
<dbReference type="AlphaFoldDB" id="A0AA88N9S3"/>
<evidence type="ECO:0000313" key="1">
    <source>
        <dbReference type="EMBL" id="KAK2852836.1"/>
    </source>
</evidence>